<name>A0A8D7A6Y2_MUSAM</name>
<dbReference type="Pfam" id="PF00665">
    <property type="entry name" value="rve"/>
    <property type="match status" value="1"/>
</dbReference>
<dbReference type="Gene3D" id="3.30.420.10">
    <property type="entry name" value="Ribonuclease H-like superfamily/Ribonuclease H"/>
    <property type="match status" value="1"/>
</dbReference>
<dbReference type="EMBL" id="HG996469">
    <property type="protein sequence ID" value="CAG1844068.1"/>
    <property type="molecule type" value="Genomic_DNA"/>
</dbReference>
<dbReference type="PANTHER" id="PTHR48475">
    <property type="entry name" value="RIBONUCLEASE H"/>
    <property type="match status" value="1"/>
</dbReference>
<dbReference type="GO" id="GO:0015074">
    <property type="term" value="P:DNA integration"/>
    <property type="evidence" value="ECO:0007669"/>
    <property type="project" value="InterPro"/>
</dbReference>
<organism evidence="2">
    <name type="scientific">Musa acuminata subsp. malaccensis</name>
    <name type="common">Wild banana</name>
    <name type="synonym">Musa malaccensis</name>
    <dbReference type="NCBI Taxonomy" id="214687"/>
    <lineage>
        <taxon>Eukaryota</taxon>
        <taxon>Viridiplantae</taxon>
        <taxon>Streptophyta</taxon>
        <taxon>Embryophyta</taxon>
        <taxon>Tracheophyta</taxon>
        <taxon>Spermatophyta</taxon>
        <taxon>Magnoliopsida</taxon>
        <taxon>Liliopsida</taxon>
        <taxon>Zingiberales</taxon>
        <taxon>Musaceae</taxon>
        <taxon>Musa</taxon>
    </lineage>
</organism>
<reference evidence="2" key="1">
    <citation type="submission" date="2021-03" db="EMBL/GenBank/DDBJ databases">
        <authorList>
            <consortium name="Genoscope - CEA"/>
            <person name="William W."/>
        </authorList>
    </citation>
    <scope>NUCLEOTIDE SEQUENCE</scope>
    <source>
        <strain evidence="2">Doubled-haploid Pahang</strain>
    </source>
</reference>
<evidence type="ECO:0000313" key="2">
    <source>
        <dbReference type="EMBL" id="CAG1844068.1"/>
    </source>
</evidence>
<dbReference type="PROSITE" id="PS50994">
    <property type="entry name" value="INTEGRASE"/>
    <property type="match status" value="1"/>
</dbReference>
<dbReference type="SUPFAM" id="SSF53098">
    <property type="entry name" value="Ribonuclease H-like"/>
    <property type="match status" value="1"/>
</dbReference>
<dbReference type="InterPro" id="IPR012337">
    <property type="entry name" value="RNaseH-like_sf"/>
</dbReference>
<feature type="non-terminal residue" evidence="2">
    <location>
        <position position="1"/>
    </location>
</feature>
<protein>
    <submittedName>
        <fullName evidence="2">(wild Malaysian banana) hypothetical protein</fullName>
    </submittedName>
</protein>
<dbReference type="AlphaFoldDB" id="A0A8D7A6Y2"/>
<gene>
    <name evidence="2" type="ORF">GSMUA_138630.1</name>
</gene>
<dbReference type="InterPro" id="IPR001584">
    <property type="entry name" value="Integrase_cat-core"/>
</dbReference>
<evidence type="ECO:0000259" key="1">
    <source>
        <dbReference type="PROSITE" id="PS50994"/>
    </source>
</evidence>
<dbReference type="PANTHER" id="PTHR48475:SF2">
    <property type="entry name" value="RIBONUCLEASE H"/>
    <property type="match status" value="1"/>
</dbReference>
<sequence>LLGPFPPASGQRRYIVVGVDYFTKWVEAEPLAAITEWQIEKFVWKNITQFGLPEAIITDNGTQFASSKFREFCTSYRIQLRFSSVAHPQTNGLAEVTNRSILDGLRRRVSVARTSWVDELPSILWSLRTTPKTTTGESPYSLSFGAEAVLPPEVVFPTYRTETYDRVIFDQGLRASVDLLQERRADAHLKNLLYKKAVARLYNRRVRPRSIKLGDLVLRKAEVNDPGRARGKLSLNWEGPYRVVDVVRIGVYRLATLQGRPLPRTWNVHNLKKFFT</sequence>
<accession>A0A8D7A6Y2</accession>
<dbReference type="InterPro" id="IPR036397">
    <property type="entry name" value="RNaseH_sf"/>
</dbReference>
<feature type="domain" description="Integrase catalytic" evidence="1">
    <location>
        <begin position="1"/>
        <end position="147"/>
    </location>
</feature>
<dbReference type="GO" id="GO:0003676">
    <property type="term" value="F:nucleic acid binding"/>
    <property type="evidence" value="ECO:0007669"/>
    <property type="project" value="InterPro"/>
</dbReference>
<proteinExistence type="predicted"/>